<dbReference type="CTD" id="20250951"/>
<name>V4AX86_LOTGI</name>
<dbReference type="KEGG" id="lgi:LOTGIDRAFT_239078"/>
<feature type="region of interest" description="Disordered" evidence="1">
    <location>
        <begin position="52"/>
        <end position="107"/>
    </location>
</feature>
<dbReference type="HOGENOM" id="CLU_1462896_0_0_1"/>
<organism evidence="2 3">
    <name type="scientific">Lottia gigantea</name>
    <name type="common">Giant owl limpet</name>
    <dbReference type="NCBI Taxonomy" id="225164"/>
    <lineage>
        <taxon>Eukaryota</taxon>
        <taxon>Metazoa</taxon>
        <taxon>Spiralia</taxon>
        <taxon>Lophotrochozoa</taxon>
        <taxon>Mollusca</taxon>
        <taxon>Gastropoda</taxon>
        <taxon>Patellogastropoda</taxon>
        <taxon>Lottioidea</taxon>
        <taxon>Lottiidae</taxon>
        <taxon>Lottia</taxon>
    </lineage>
</organism>
<reference evidence="2 3" key="1">
    <citation type="journal article" date="2013" name="Nature">
        <title>Insights into bilaterian evolution from three spiralian genomes.</title>
        <authorList>
            <person name="Simakov O."/>
            <person name="Marletaz F."/>
            <person name="Cho S.J."/>
            <person name="Edsinger-Gonzales E."/>
            <person name="Havlak P."/>
            <person name="Hellsten U."/>
            <person name="Kuo D.H."/>
            <person name="Larsson T."/>
            <person name="Lv J."/>
            <person name="Arendt D."/>
            <person name="Savage R."/>
            <person name="Osoegawa K."/>
            <person name="de Jong P."/>
            <person name="Grimwood J."/>
            <person name="Chapman J.A."/>
            <person name="Shapiro H."/>
            <person name="Aerts A."/>
            <person name="Otillar R.P."/>
            <person name="Terry A.Y."/>
            <person name="Boore J.L."/>
            <person name="Grigoriev I.V."/>
            <person name="Lindberg D.R."/>
            <person name="Seaver E.C."/>
            <person name="Weisblat D.A."/>
            <person name="Putnam N.H."/>
            <person name="Rokhsar D.S."/>
        </authorList>
    </citation>
    <scope>NUCLEOTIDE SEQUENCE [LARGE SCALE GENOMIC DNA]</scope>
</reference>
<dbReference type="Proteomes" id="UP000030746">
    <property type="component" value="Unassembled WGS sequence"/>
</dbReference>
<dbReference type="AlphaFoldDB" id="V4AX86"/>
<dbReference type="EMBL" id="KB201263">
    <property type="protein sequence ID" value="ESO98176.1"/>
    <property type="molecule type" value="Genomic_DNA"/>
</dbReference>
<evidence type="ECO:0000313" key="3">
    <source>
        <dbReference type="Proteomes" id="UP000030746"/>
    </source>
</evidence>
<protein>
    <submittedName>
        <fullName evidence="2">Uncharacterized protein</fullName>
    </submittedName>
</protein>
<feature type="compositionally biased region" description="Basic and acidic residues" evidence="1">
    <location>
        <begin position="68"/>
        <end position="95"/>
    </location>
</feature>
<dbReference type="GeneID" id="20250951"/>
<accession>V4AX86</accession>
<evidence type="ECO:0000313" key="2">
    <source>
        <dbReference type="EMBL" id="ESO98176.1"/>
    </source>
</evidence>
<gene>
    <name evidence="2" type="ORF">LOTGIDRAFT_239078</name>
</gene>
<evidence type="ECO:0000256" key="1">
    <source>
        <dbReference type="SAM" id="MobiDB-lite"/>
    </source>
</evidence>
<sequence length="185" mass="21142">MIQEKLKVLVIFLRRKNYILSKHSSIDTQAELLNLKRPRKLYKDAVPTIYNRPVIMDQQPQPRKRRAHTESRLQSKHRKDEVDRILSESNLKDDLTESSQENESLPIGQGFTCEPAVQCDMSVQTDFIVFPQVFPPPSSITANASTETATIVEDTSTQCDDIFASTYGLSMEFHSYCSSQTNRVD</sequence>
<proteinExistence type="predicted"/>
<keyword evidence="3" id="KW-1185">Reference proteome</keyword>
<dbReference type="RefSeq" id="XP_009051158.1">
    <property type="nucleotide sequence ID" value="XM_009052910.1"/>
</dbReference>